<organism evidence="2 3">
    <name type="scientific">Euzebya pacifica</name>
    <dbReference type="NCBI Taxonomy" id="1608957"/>
    <lineage>
        <taxon>Bacteria</taxon>
        <taxon>Bacillati</taxon>
        <taxon>Actinomycetota</taxon>
        <taxon>Nitriliruptoria</taxon>
        <taxon>Euzebyales</taxon>
    </lineage>
</organism>
<gene>
    <name evidence="2" type="ORF">DVS28_a3959</name>
</gene>
<reference evidence="2 3" key="1">
    <citation type="submission" date="2018-09" db="EMBL/GenBank/DDBJ databases">
        <title>Complete genome sequence of Euzebya sp. DY32-46 isolated from seawater of Pacific Ocean.</title>
        <authorList>
            <person name="Xu L."/>
            <person name="Wu Y.-H."/>
            <person name="Xu X.-W."/>
        </authorList>
    </citation>
    <scope>NUCLEOTIDE SEQUENCE [LARGE SCALE GENOMIC DNA]</scope>
    <source>
        <strain evidence="2 3">DY32-46</strain>
    </source>
</reference>
<proteinExistence type="predicted"/>
<evidence type="ECO:0000313" key="3">
    <source>
        <dbReference type="Proteomes" id="UP000264006"/>
    </source>
</evidence>
<evidence type="ECO:0000256" key="1">
    <source>
        <dbReference type="SAM" id="MobiDB-lite"/>
    </source>
</evidence>
<keyword evidence="3" id="KW-1185">Reference proteome</keyword>
<dbReference type="AlphaFoldDB" id="A0A346Y2D3"/>
<accession>A0A346Y2D3</accession>
<sequence length="49" mass="4968">MSTTESGGGARACRNAAARGSRGVYASPPRPATRRPAGRPAGSVRWALA</sequence>
<dbReference type="Proteomes" id="UP000264006">
    <property type="component" value="Chromosome"/>
</dbReference>
<dbReference type="EMBL" id="CP031165">
    <property type="protein sequence ID" value="AXV08630.1"/>
    <property type="molecule type" value="Genomic_DNA"/>
</dbReference>
<feature type="region of interest" description="Disordered" evidence="1">
    <location>
        <begin position="1"/>
        <end position="49"/>
    </location>
</feature>
<protein>
    <submittedName>
        <fullName evidence="2">Uncharacterized protein</fullName>
    </submittedName>
</protein>
<feature type="compositionally biased region" description="Low complexity" evidence="1">
    <location>
        <begin position="11"/>
        <end position="27"/>
    </location>
</feature>
<feature type="compositionally biased region" description="Gly residues" evidence="1">
    <location>
        <begin position="1"/>
        <end position="10"/>
    </location>
</feature>
<name>A0A346Y2D3_9ACTN</name>
<evidence type="ECO:0000313" key="2">
    <source>
        <dbReference type="EMBL" id="AXV08630.1"/>
    </source>
</evidence>
<dbReference type="KEGG" id="euz:DVS28_a3959"/>